<sequence length="329" mass="35660">MMRRLLGVVLFSALAPVLADTPPLEELKLLSEHPVAGMESGNLSGLAWCGDALWAVSDRDDDRLYRLDSSARIWQAEAERFVAPPAPVMPLPWGLRMRAWVSGLVRGGHLDFEGIACDAKGNRYLVSESHAAVLQVPPAADAQWLALPEGMVRQARASGMLLHFNSQFEGIAVDPAGERLWLAAEKERRGLVVVHHRRATWRCEGGCVLLSEGGQEASPDALGGAPAPVDFSGLAFHEEKLFTLERQAHRICRRTPASGDAERCWSFAADALTDERRYPVSYGVAEALSVDAEGAWIGLDNGGHARADGESRPVVWRFAAPAGGWGATR</sequence>
<evidence type="ECO:0000313" key="4">
    <source>
        <dbReference type="Proteomes" id="UP000032068"/>
    </source>
</evidence>
<evidence type="ECO:0000256" key="1">
    <source>
        <dbReference type="SAM" id="SignalP"/>
    </source>
</evidence>
<accession>A0A0D0JXT6</accession>
<comment type="caution">
    <text evidence="3">The sequence shown here is derived from an EMBL/GenBank/DDBJ whole genome shotgun (WGS) entry which is preliminary data.</text>
</comment>
<dbReference type="Pfam" id="PF13449">
    <property type="entry name" value="Phytase-like"/>
    <property type="match status" value="1"/>
</dbReference>
<keyword evidence="3" id="KW-0413">Isomerase</keyword>
<dbReference type="Proteomes" id="UP000032068">
    <property type="component" value="Unassembled WGS sequence"/>
</dbReference>
<evidence type="ECO:0000313" key="3">
    <source>
        <dbReference type="EMBL" id="KIQ00526.1"/>
    </source>
</evidence>
<feature type="signal peptide" evidence="1">
    <location>
        <begin position="1"/>
        <end position="19"/>
    </location>
</feature>
<dbReference type="InterPro" id="IPR027372">
    <property type="entry name" value="Phytase-like_dom"/>
</dbReference>
<dbReference type="GO" id="GO:0016853">
    <property type="term" value="F:isomerase activity"/>
    <property type="evidence" value="ECO:0007669"/>
    <property type="project" value="UniProtKB-KW"/>
</dbReference>
<organism evidence="3 4">
    <name type="scientific">Pseudomonas fulva</name>
    <dbReference type="NCBI Taxonomy" id="47880"/>
    <lineage>
        <taxon>Bacteria</taxon>
        <taxon>Pseudomonadati</taxon>
        <taxon>Pseudomonadota</taxon>
        <taxon>Gammaproteobacteria</taxon>
        <taxon>Pseudomonadales</taxon>
        <taxon>Pseudomonadaceae</taxon>
        <taxon>Pseudomonas</taxon>
    </lineage>
</organism>
<name>A0A0D0JXT6_9PSED</name>
<reference evidence="3 4" key="1">
    <citation type="submission" date="2014-12" db="EMBL/GenBank/DDBJ databases">
        <title>16Stimator: statistical estimation of ribosomal gene copy numbers from draft genome assemblies.</title>
        <authorList>
            <person name="Perisin M.A."/>
            <person name="Vetter M."/>
            <person name="Gilbert J.A."/>
            <person name="Bergelson J."/>
        </authorList>
    </citation>
    <scope>NUCLEOTIDE SEQUENCE [LARGE SCALE GENOMIC DNA]</scope>
    <source>
        <strain evidence="3 4">MEJ086</strain>
    </source>
</reference>
<feature type="chain" id="PRO_5002214297" evidence="1">
    <location>
        <begin position="20"/>
        <end position="329"/>
    </location>
</feature>
<dbReference type="EMBL" id="JXQW01000027">
    <property type="protein sequence ID" value="KIQ00526.1"/>
    <property type="molecule type" value="Genomic_DNA"/>
</dbReference>
<keyword evidence="1" id="KW-0732">Signal</keyword>
<dbReference type="SUPFAM" id="SSF50956">
    <property type="entry name" value="Thermostable phytase (3-phytase)"/>
    <property type="match status" value="1"/>
</dbReference>
<evidence type="ECO:0000259" key="2">
    <source>
        <dbReference type="Pfam" id="PF13449"/>
    </source>
</evidence>
<protein>
    <submittedName>
        <fullName evidence="3">DNA topoisomerase IV subunit B</fullName>
    </submittedName>
</protein>
<dbReference type="AlphaFoldDB" id="A0A0D0JXT6"/>
<feature type="domain" description="Phytase-like" evidence="2">
    <location>
        <begin position="41"/>
        <end position="188"/>
    </location>
</feature>
<gene>
    <name evidence="3" type="ORF">RU08_11425</name>
</gene>
<proteinExistence type="predicted"/>